<keyword evidence="2" id="KW-1185">Reference proteome</keyword>
<dbReference type="Pfam" id="PF12796">
    <property type="entry name" value="Ank_2"/>
    <property type="match status" value="1"/>
</dbReference>
<evidence type="ECO:0000313" key="2">
    <source>
        <dbReference type="Proteomes" id="UP001165083"/>
    </source>
</evidence>
<evidence type="ECO:0000313" key="1">
    <source>
        <dbReference type="EMBL" id="GMF15081.1"/>
    </source>
</evidence>
<dbReference type="SUPFAM" id="SSF140860">
    <property type="entry name" value="Pseudo ankyrin repeat-like"/>
    <property type="match status" value="1"/>
</dbReference>
<dbReference type="OrthoDB" id="126596at2759"/>
<dbReference type="PANTHER" id="PTHR46586">
    <property type="entry name" value="ANKYRIN REPEAT-CONTAINING PROTEIN"/>
    <property type="match status" value="1"/>
</dbReference>
<dbReference type="InterPro" id="IPR052050">
    <property type="entry name" value="SecEffector_AnkRepeat"/>
</dbReference>
<name>A0A9W6TK16_9STRA</name>
<organism evidence="1 2">
    <name type="scientific">Phytophthora lilii</name>
    <dbReference type="NCBI Taxonomy" id="2077276"/>
    <lineage>
        <taxon>Eukaryota</taxon>
        <taxon>Sar</taxon>
        <taxon>Stramenopiles</taxon>
        <taxon>Oomycota</taxon>
        <taxon>Peronosporomycetes</taxon>
        <taxon>Peronosporales</taxon>
        <taxon>Peronosporaceae</taxon>
        <taxon>Phytophthora</taxon>
    </lineage>
</organism>
<dbReference type="Proteomes" id="UP001165083">
    <property type="component" value="Unassembled WGS sequence"/>
</dbReference>
<comment type="caution">
    <text evidence="1">The sequence shown here is derived from an EMBL/GenBank/DDBJ whole genome shotgun (WGS) entry which is preliminary data.</text>
</comment>
<proteinExistence type="predicted"/>
<gene>
    <name evidence="1" type="ORF">Plil01_000511100</name>
</gene>
<dbReference type="InterPro" id="IPR002110">
    <property type="entry name" value="Ankyrin_rpt"/>
</dbReference>
<accession>A0A9W6TK16</accession>
<dbReference type="Gene3D" id="1.25.40.20">
    <property type="entry name" value="Ankyrin repeat-containing domain"/>
    <property type="match status" value="1"/>
</dbReference>
<dbReference type="AlphaFoldDB" id="A0A9W6TK16"/>
<dbReference type="PANTHER" id="PTHR46586:SF3">
    <property type="entry name" value="ANKYRIN REPEAT-CONTAINING PROTEIN"/>
    <property type="match status" value="1"/>
</dbReference>
<dbReference type="EMBL" id="BSXW01000215">
    <property type="protein sequence ID" value="GMF15081.1"/>
    <property type="molecule type" value="Genomic_DNA"/>
</dbReference>
<sequence length="83" mass="9372">MIRTLSSMFRVKFTATAMKCAAANGHLNVVEWLHRNRTEKCTTKAMDEAATNGHLNVVEWLHKNRSEGCTKAANGWCSEEWSC</sequence>
<dbReference type="InterPro" id="IPR036770">
    <property type="entry name" value="Ankyrin_rpt-contain_sf"/>
</dbReference>
<reference evidence="1" key="1">
    <citation type="submission" date="2023-04" db="EMBL/GenBank/DDBJ databases">
        <title>Phytophthora lilii NBRC 32176.</title>
        <authorList>
            <person name="Ichikawa N."/>
            <person name="Sato H."/>
            <person name="Tonouchi N."/>
        </authorList>
    </citation>
    <scope>NUCLEOTIDE SEQUENCE</scope>
    <source>
        <strain evidence="1">NBRC 32176</strain>
    </source>
</reference>
<protein>
    <submittedName>
        <fullName evidence="1">Unnamed protein product</fullName>
    </submittedName>
</protein>